<accession>A0A2P2P3Q2</accession>
<sequence length="31" mass="3606">MKEWSRFFISATKVDDFQAAFFAIFCTLVDA</sequence>
<proteinExistence type="predicted"/>
<organism evidence="1">
    <name type="scientific">Rhizophora mucronata</name>
    <name type="common">Asiatic mangrove</name>
    <dbReference type="NCBI Taxonomy" id="61149"/>
    <lineage>
        <taxon>Eukaryota</taxon>
        <taxon>Viridiplantae</taxon>
        <taxon>Streptophyta</taxon>
        <taxon>Embryophyta</taxon>
        <taxon>Tracheophyta</taxon>
        <taxon>Spermatophyta</taxon>
        <taxon>Magnoliopsida</taxon>
        <taxon>eudicotyledons</taxon>
        <taxon>Gunneridae</taxon>
        <taxon>Pentapetalae</taxon>
        <taxon>rosids</taxon>
        <taxon>fabids</taxon>
        <taxon>Malpighiales</taxon>
        <taxon>Rhizophoraceae</taxon>
        <taxon>Rhizophora</taxon>
    </lineage>
</organism>
<name>A0A2P2P3Q2_RHIMU</name>
<reference evidence="1" key="1">
    <citation type="submission" date="2018-02" db="EMBL/GenBank/DDBJ databases">
        <title>Rhizophora mucronata_Transcriptome.</title>
        <authorList>
            <person name="Meera S.P."/>
            <person name="Sreeshan A."/>
            <person name="Augustine A."/>
        </authorList>
    </citation>
    <scope>NUCLEOTIDE SEQUENCE</scope>
    <source>
        <tissue evidence="1">Leaf</tissue>
    </source>
</reference>
<dbReference type="AlphaFoldDB" id="A0A2P2P3Q2"/>
<evidence type="ECO:0000313" key="1">
    <source>
        <dbReference type="EMBL" id="MBX49350.1"/>
    </source>
</evidence>
<protein>
    <submittedName>
        <fullName evidence="1">Uncharacterized protein</fullName>
    </submittedName>
</protein>
<dbReference type="EMBL" id="GGEC01068866">
    <property type="protein sequence ID" value="MBX49350.1"/>
    <property type="molecule type" value="Transcribed_RNA"/>
</dbReference>